<accession>R0GWA3</accession>
<feature type="compositionally biased region" description="Basic residues" evidence="3">
    <location>
        <begin position="424"/>
        <end position="441"/>
    </location>
</feature>
<name>R0GWA3_9BRAS</name>
<dbReference type="AlphaFoldDB" id="R0GWA3"/>
<dbReference type="GO" id="GO:0005516">
    <property type="term" value="F:calmodulin binding"/>
    <property type="evidence" value="ECO:0007669"/>
    <property type="project" value="UniProtKB-KW"/>
</dbReference>
<proteinExistence type="inferred from homology"/>
<dbReference type="EMBL" id="KB870811">
    <property type="protein sequence ID" value="EOA16585.1"/>
    <property type="molecule type" value="Genomic_DNA"/>
</dbReference>
<evidence type="ECO:0000256" key="3">
    <source>
        <dbReference type="SAM" id="MobiDB-lite"/>
    </source>
</evidence>
<sequence>MLSLRLLYNQNLTCGVVVVLVLHITQFLKHKRETMGGLVRSIFFRNKSFGAHDYNNNLSARSNHLGEKKRWSSVRSYLCGDEFNSVLAVDDSGSMKDSDALITTMSQRLSSDCGMPFGSVIAIEDSASVKHLEDDDFVSVKSSEATVTQPFEEEKSKVLSHYVKEEDVDNQSEATETHIPKKHQTTPISKLFLEEDAAVIIQSAFRSYMAIRRSKAEEEVTFAKEDSFSGEESQGKVSMGTSLEAQTCNSVKAPLFTSKRVSANRSILHNNKAQVLRIKEDWDDSTVSSTISKSRIQSRIEAMTKRERALAYAFSQQLRICSKKKQMDRSDEDDSNIGWSWLERWMATRVPDSIQVEPRTTNIQTEVATRNQRLVIKNRSFGISGELESCASNDIPLQFESISETQEEETKDFQTKKSSPKASISKRKSIPSYKSPRRHNRLQATKSDLQQQTKKAKKAKTTTSS</sequence>
<gene>
    <name evidence="4" type="ORF">CARUB_v10004750mg</name>
</gene>
<dbReference type="STRING" id="81985.R0GWA3"/>
<evidence type="ECO:0000313" key="5">
    <source>
        <dbReference type="Proteomes" id="UP000029121"/>
    </source>
</evidence>
<evidence type="ECO:0000313" key="4">
    <source>
        <dbReference type="EMBL" id="EOA16585.1"/>
    </source>
</evidence>
<reference evidence="5" key="1">
    <citation type="journal article" date="2013" name="Nat. Genet.">
        <title>The Capsella rubella genome and the genomic consequences of rapid mating system evolution.</title>
        <authorList>
            <person name="Slotte T."/>
            <person name="Hazzouri K.M."/>
            <person name="Agren J.A."/>
            <person name="Koenig D."/>
            <person name="Maumus F."/>
            <person name="Guo Y.L."/>
            <person name="Steige K."/>
            <person name="Platts A.E."/>
            <person name="Escobar J.S."/>
            <person name="Newman L.K."/>
            <person name="Wang W."/>
            <person name="Mandakova T."/>
            <person name="Vello E."/>
            <person name="Smith L.M."/>
            <person name="Henz S.R."/>
            <person name="Steffen J."/>
            <person name="Takuno S."/>
            <person name="Brandvain Y."/>
            <person name="Coop G."/>
            <person name="Andolfatto P."/>
            <person name="Hu T.T."/>
            <person name="Blanchette M."/>
            <person name="Clark R.M."/>
            <person name="Quesneville H."/>
            <person name="Nordborg M."/>
            <person name="Gaut B.S."/>
            <person name="Lysak M.A."/>
            <person name="Jenkins J."/>
            <person name="Grimwood J."/>
            <person name="Chapman J."/>
            <person name="Prochnik S."/>
            <person name="Shu S."/>
            <person name="Rokhsar D."/>
            <person name="Schmutz J."/>
            <person name="Weigel D."/>
            <person name="Wright S.I."/>
        </authorList>
    </citation>
    <scope>NUCLEOTIDE SEQUENCE [LARGE SCALE GENOMIC DNA]</scope>
    <source>
        <strain evidence="5">cv. Monte Gargano</strain>
    </source>
</reference>
<evidence type="ECO:0000256" key="2">
    <source>
        <dbReference type="ARBA" id="ARBA00024341"/>
    </source>
</evidence>
<evidence type="ECO:0000256" key="1">
    <source>
        <dbReference type="ARBA" id="ARBA00022860"/>
    </source>
</evidence>
<dbReference type="PROSITE" id="PS50096">
    <property type="entry name" value="IQ"/>
    <property type="match status" value="1"/>
</dbReference>
<dbReference type="eggNOG" id="ENOG502QSU8">
    <property type="taxonomic scope" value="Eukaryota"/>
</dbReference>
<keyword evidence="1" id="KW-0112">Calmodulin-binding</keyword>
<protein>
    <recommendedName>
        <fullName evidence="6">Protein IQ-DOMAIN 1</fullName>
    </recommendedName>
</protein>
<organism evidence="4 5">
    <name type="scientific">Capsella rubella</name>
    <dbReference type="NCBI Taxonomy" id="81985"/>
    <lineage>
        <taxon>Eukaryota</taxon>
        <taxon>Viridiplantae</taxon>
        <taxon>Streptophyta</taxon>
        <taxon>Embryophyta</taxon>
        <taxon>Tracheophyta</taxon>
        <taxon>Spermatophyta</taxon>
        <taxon>Magnoliopsida</taxon>
        <taxon>eudicotyledons</taxon>
        <taxon>Gunneridae</taxon>
        <taxon>Pentapetalae</taxon>
        <taxon>rosids</taxon>
        <taxon>malvids</taxon>
        <taxon>Brassicales</taxon>
        <taxon>Brassicaceae</taxon>
        <taxon>Camelineae</taxon>
        <taxon>Capsella</taxon>
    </lineage>
</organism>
<dbReference type="PANTHER" id="PTHR32295">
    <property type="entry name" value="IQ-DOMAIN 5-RELATED"/>
    <property type="match status" value="1"/>
</dbReference>
<comment type="similarity">
    <text evidence="2">Belongs to the IQD family.</text>
</comment>
<dbReference type="PANTHER" id="PTHR32295:SF15">
    <property type="entry name" value="PROTEIN IQ-DOMAIN 33"/>
    <property type="match status" value="1"/>
</dbReference>
<feature type="region of interest" description="Disordered" evidence="3">
    <location>
        <begin position="404"/>
        <end position="465"/>
    </location>
</feature>
<keyword evidence="5" id="KW-1185">Reference proteome</keyword>
<feature type="compositionally biased region" description="Basic residues" evidence="3">
    <location>
        <begin position="454"/>
        <end position="465"/>
    </location>
</feature>
<evidence type="ECO:0008006" key="6">
    <source>
        <dbReference type="Google" id="ProtNLM"/>
    </source>
</evidence>
<dbReference type="Proteomes" id="UP000029121">
    <property type="component" value="Unassembled WGS sequence"/>
</dbReference>